<dbReference type="GO" id="GO:0030649">
    <property type="term" value="P:aminoglycoside antibiotic catabolic process"/>
    <property type="evidence" value="ECO:0007669"/>
    <property type="project" value="TreeGrafter"/>
</dbReference>
<sequence>MEIRLITADDADRIMPVRAYAFDATPLTPQRAEELVRYMSFRLQNTTLAAEEDGEVLASVSGIPMRQNLRGVVHPMLGVAGVVSNPLARRRGHVRTLMHDLMRRGREQGRPLSVLYPFRSGFYARLGYLGLTAAKTVTLRPEALASLLTVDLPGEVRLRRIAEGWEDVLALQDRFLGSRHGFTEFPEYRRHQPRDDDEHWLVTAHRDGRVVGALPYRITEYGGELAGGVLLHDGAIARALLLRFLAGHADQVQTITLSVPPAERPEQWSTDFAGTIASTVAIPHPAPPMVRVLDLPALTGLPAGEARVTITVVDDALLGGDWTLDGAGGALTVTPGASASEVRLTSAALSGLVYGALGPEEIVARGLGAVPAEAWDGISTLFPRADPWVYLDF</sequence>
<dbReference type="InterPro" id="IPR000182">
    <property type="entry name" value="GNAT_dom"/>
</dbReference>
<keyword evidence="3" id="KW-1185">Reference proteome</keyword>
<organism evidence="2 3">
    <name type="scientific">Catenuloplanes atrovinosus</name>
    <dbReference type="NCBI Taxonomy" id="137266"/>
    <lineage>
        <taxon>Bacteria</taxon>
        <taxon>Bacillati</taxon>
        <taxon>Actinomycetota</taxon>
        <taxon>Actinomycetes</taxon>
        <taxon>Micromonosporales</taxon>
        <taxon>Micromonosporaceae</taxon>
        <taxon>Catenuloplanes</taxon>
    </lineage>
</organism>
<proteinExistence type="predicted"/>
<evidence type="ECO:0000259" key="1">
    <source>
        <dbReference type="PROSITE" id="PS51186"/>
    </source>
</evidence>
<dbReference type="Pfam" id="PF13527">
    <property type="entry name" value="Acetyltransf_9"/>
    <property type="match status" value="1"/>
</dbReference>
<dbReference type="SUPFAM" id="SSF55718">
    <property type="entry name" value="SCP-like"/>
    <property type="match status" value="1"/>
</dbReference>
<dbReference type="PROSITE" id="PS51186">
    <property type="entry name" value="GNAT"/>
    <property type="match status" value="1"/>
</dbReference>
<dbReference type="CDD" id="cd04301">
    <property type="entry name" value="NAT_SF"/>
    <property type="match status" value="1"/>
</dbReference>
<dbReference type="EMBL" id="JAVDYB010000001">
    <property type="protein sequence ID" value="MDR7278493.1"/>
    <property type="molecule type" value="Genomic_DNA"/>
</dbReference>
<dbReference type="Gene3D" id="3.40.630.30">
    <property type="match status" value="2"/>
</dbReference>
<gene>
    <name evidence="2" type="ORF">J2S41_005271</name>
</gene>
<comment type="caution">
    <text evidence="2">The sequence shown here is derived from an EMBL/GenBank/DDBJ whole genome shotgun (WGS) entry which is preliminary data.</text>
</comment>
<name>A0AAE3YU74_9ACTN</name>
<dbReference type="Proteomes" id="UP001183643">
    <property type="component" value="Unassembled WGS sequence"/>
</dbReference>
<dbReference type="Gene3D" id="3.30.1050.10">
    <property type="entry name" value="SCP2 sterol-binding domain"/>
    <property type="match status" value="1"/>
</dbReference>
<dbReference type="PANTHER" id="PTHR37817">
    <property type="entry name" value="N-ACETYLTRANSFERASE EIS"/>
    <property type="match status" value="1"/>
</dbReference>
<accession>A0AAE3YU74</accession>
<dbReference type="SUPFAM" id="SSF55729">
    <property type="entry name" value="Acyl-CoA N-acyltransferases (Nat)"/>
    <property type="match status" value="1"/>
</dbReference>
<reference evidence="2" key="1">
    <citation type="submission" date="2023-07" db="EMBL/GenBank/DDBJ databases">
        <title>Sequencing the genomes of 1000 actinobacteria strains.</title>
        <authorList>
            <person name="Klenk H.-P."/>
        </authorList>
    </citation>
    <scope>NUCLEOTIDE SEQUENCE</scope>
    <source>
        <strain evidence="2">DSM 44707</strain>
    </source>
</reference>
<dbReference type="InterPro" id="IPR036527">
    <property type="entry name" value="SCP2_sterol-bd_dom_sf"/>
</dbReference>
<evidence type="ECO:0000313" key="2">
    <source>
        <dbReference type="EMBL" id="MDR7278493.1"/>
    </source>
</evidence>
<protein>
    <submittedName>
        <fullName evidence="2">Acetyltransferase</fullName>
    </submittedName>
</protein>
<feature type="domain" description="N-acetyltransferase" evidence="1">
    <location>
        <begin position="1"/>
        <end position="151"/>
    </location>
</feature>
<evidence type="ECO:0000313" key="3">
    <source>
        <dbReference type="Proteomes" id="UP001183643"/>
    </source>
</evidence>
<dbReference type="GO" id="GO:0034069">
    <property type="term" value="F:aminoglycoside N-acetyltransferase activity"/>
    <property type="evidence" value="ECO:0007669"/>
    <property type="project" value="TreeGrafter"/>
</dbReference>
<dbReference type="PANTHER" id="PTHR37817:SF1">
    <property type="entry name" value="N-ACETYLTRANSFERASE EIS"/>
    <property type="match status" value="1"/>
</dbReference>
<dbReference type="InterPro" id="IPR051554">
    <property type="entry name" value="Acetyltransferase_Eis"/>
</dbReference>
<dbReference type="AlphaFoldDB" id="A0AAE3YU74"/>
<dbReference type="InterPro" id="IPR016181">
    <property type="entry name" value="Acyl_CoA_acyltransferase"/>
</dbReference>